<evidence type="ECO:0000256" key="1">
    <source>
        <dbReference type="SAM" id="SignalP"/>
    </source>
</evidence>
<dbReference type="SUPFAM" id="SSF51261">
    <property type="entry name" value="Duplicated hybrid motif"/>
    <property type="match status" value="1"/>
</dbReference>
<dbReference type="Pfam" id="PF01551">
    <property type="entry name" value="Peptidase_M23"/>
    <property type="match status" value="1"/>
</dbReference>
<feature type="chain" id="PRO_5039334088" evidence="1">
    <location>
        <begin position="21"/>
        <end position="321"/>
    </location>
</feature>
<evidence type="ECO:0000259" key="2">
    <source>
        <dbReference type="Pfam" id="PF01551"/>
    </source>
</evidence>
<dbReference type="OrthoDB" id="9809488at2"/>
<feature type="signal peptide" evidence="1">
    <location>
        <begin position="1"/>
        <end position="20"/>
    </location>
</feature>
<dbReference type="CDD" id="cd12797">
    <property type="entry name" value="M23_peptidase"/>
    <property type="match status" value="1"/>
</dbReference>
<comment type="caution">
    <text evidence="3">The sequence shown here is derived from an EMBL/GenBank/DDBJ whole genome shotgun (WGS) entry which is preliminary data.</text>
</comment>
<evidence type="ECO:0000313" key="3">
    <source>
        <dbReference type="EMBL" id="MUG44906.1"/>
    </source>
</evidence>
<gene>
    <name evidence="3" type="ORF">GNP95_07825</name>
</gene>
<reference evidence="3 4" key="1">
    <citation type="submission" date="2019-11" db="EMBL/GenBank/DDBJ databases">
        <title>Draft genome sequences of five Paenibacillus species of dairy origin.</title>
        <authorList>
            <person name="Olajide A.M."/>
            <person name="Chen S."/>
            <person name="Lapointe G."/>
        </authorList>
    </citation>
    <scope>NUCLEOTIDE SEQUENCE [LARGE SCALE GENOMIC DNA]</scope>
    <source>
        <strain evidence="3 4">12CR55</strain>
    </source>
</reference>
<dbReference type="InterPro" id="IPR011055">
    <property type="entry name" value="Dup_hybrid_motif"/>
</dbReference>
<sequence length="321" mass="35368">MKAKLLICAVALFIFTGCSLPDSQNSQSSKDTQPSPDILDSIDLLPQALQNEHYKQVYNTLSPDFQSQVTIQQIKELSQSFFGANDTFVMQSKIAVNGMTDYVWIDPSSSKGISAVTDQNGVIWGLQIVNLSSYPAADNDYTKQEYSLPFTGEWLTFWGGSNVLFNYHYAYETQRYAYDFIVVEEGGSYEGDPAENESFHAFGEEVLAPADGIIMEVVNDVEDNAPVGTMNEQQAAGNYIIINHQGEYSILAHFKQGSISVQEGQKVKRGQTLGLAGNSGNSSEAHIHFQVSDQPSLGKGKSIRIKFKNDLDPIKGQFVEG</sequence>
<dbReference type="Gene3D" id="2.70.70.10">
    <property type="entry name" value="Glucose Permease (Domain IIA)"/>
    <property type="match status" value="1"/>
</dbReference>
<dbReference type="InterPro" id="IPR050570">
    <property type="entry name" value="Cell_wall_metabolism_enzyme"/>
</dbReference>
<accession>A0A7X2Z134</accession>
<dbReference type="PANTHER" id="PTHR21666">
    <property type="entry name" value="PEPTIDASE-RELATED"/>
    <property type="match status" value="1"/>
</dbReference>
<dbReference type="Proteomes" id="UP000447876">
    <property type="component" value="Unassembled WGS sequence"/>
</dbReference>
<dbReference type="PANTHER" id="PTHR21666:SF270">
    <property type="entry name" value="MUREIN HYDROLASE ACTIVATOR ENVC"/>
    <property type="match status" value="1"/>
</dbReference>
<protein>
    <submittedName>
        <fullName evidence="3">Peptidoglycan DD-metalloendopeptidase family protein</fullName>
    </submittedName>
</protein>
<dbReference type="GO" id="GO:0004222">
    <property type="term" value="F:metalloendopeptidase activity"/>
    <property type="evidence" value="ECO:0007669"/>
    <property type="project" value="TreeGrafter"/>
</dbReference>
<proteinExistence type="predicted"/>
<feature type="domain" description="M23ase beta-sheet core" evidence="2">
    <location>
        <begin position="203"/>
        <end position="293"/>
    </location>
</feature>
<dbReference type="InterPro" id="IPR016047">
    <property type="entry name" value="M23ase_b-sheet_dom"/>
</dbReference>
<dbReference type="EMBL" id="WNZW01000002">
    <property type="protein sequence ID" value="MUG44906.1"/>
    <property type="molecule type" value="Genomic_DNA"/>
</dbReference>
<name>A0A7X2Z134_9BACL</name>
<dbReference type="AlphaFoldDB" id="A0A7X2Z134"/>
<keyword evidence="1" id="KW-0732">Signal</keyword>
<dbReference type="RefSeq" id="WP_155610309.1">
    <property type="nucleotide sequence ID" value="NZ_WNZW01000002.1"/>
</dbReference>
<organism evidence="3 4">
    <name type="scientific">Paenibacillus woosongensis</name>
    <dbReference type="NCBI Taxonomy" id="307580"/>
    <lineage>
        <taxon>Bacteria</taxon>
        <taxon>Bacillati</taxon>
        <taxon>Bacillota</taxon>
        <taxon>Bacilli</taxon>
        <taxon>Bacillales</taxon>
        <taxon>Paenibacillaceae</taxon>
        <taxon>Paenibacillus</taxon>
    </lineage>
</organism>
<dbReference type="PROSITE" id="PS51257">
    <property type="entry name" value="PROKAR_LIPOPROTEIN"/>
    <property type="match status" value="1"/>
</dbReference>
<evidence type="ECO:0000313" key="4">
    <source>
        <dbReference type="Proteomes" id="UP000447876"/>
    </source>
</evidence>